<reference evidence="2 3" key="1">
    <citation type="journal article" date="2019" name="PLoS ONE">
        <title>Comparative genome analysis indicates high evolutionary potential of pathogenicity genes in Colletotrichum tanaceti.</title>
        <authorList>
            <person name="Lelwala R.V."/>
            <person name="Korhonen P.K."/>
            <person name="Young N.D."/>
            <person name="Scott J.B."/>
            <person name="Ades P.A."/>
            <person name="Gasser R.B."/>
            <person name="Taylor P.W.J."/>
        </authorList>
    </citation>
    <scope>NUCLEOTIDE SEQUENCE [LARGE SCALE GENOMIC DNA]</scope>
    <source>
        <strain evidence="2">BRIP57314</strain>
    </source>
</reference>
<organism evidence="2 3">
    <name type="scientific">Colletotrichum tanaceti</name>
    <dbReference type="NCBI Taxonomy" id="1306861"/>
    <lineage>
        <taxon>Eukaryota</taxon>
        <taxon>Fungi</taxon>
        <taxon>Dikarya</taxon>
        <taxon>Ascomycota</taxon>
        <taxon>Pezizomycotina</taxon>
        <taxon>Sordariomycetes</taxon>
        <taxon>Hypocreomycetidae</taxon>
        <taxon>Glomerellales</taxon>
        <taxon>Glomerellaceae</taxon>
        <taxon>Colletotrichum</taxon>
        <taxon>Colletotrichum destructivum species complex</taxon>
    </lineage>
</organism>
<keyword evidence="3" id="KW-1185">Reference proteome</keyword>
<evidence type="ECO:0000256" key="1">
    <source>
        <dbReference type="SAM" id="MobiDB-lite"/>
    </source>
</evidence>
<name>A0A4U6X4C9_9PEZI</name>
<gene>
    <name evidence="2" type="ORF">CTA1_10183</name>
</gene>
<proteinExistence type="predicted"/>
<comment type="caution">
    <text evidence="2">The sequence shown here is derived from an EMBL/GenBank/DDBJ whole genome shotgun (WGS) entry which is preliminary data.</text>
</comment>
<feature type="region of interest" description="Disordered" evidence="1">
    <location>
        <begin position="286"/>
        <end position="468"/>
    </location>
</feature>
<sequence>MSLELEAHDRDGVSREVINITARSIEVVLLLLIGLKGFYLPAYSSSFTVSTLPVHLTSEKGSFRATHPLTPSLPPSLPASLTPPAGPSKLLIKIPAKDGQIDTQRTSQTKQRNSSTNQTRQTRQTHQTHPGSTSHVRPRGDDPAPRHHRRRRRRRPAAGPAPAQDRRALPPLRARRGPHHARRRLGPDAALVAAGAAVPAAGGPRRPAAGRLRRPRRRRAGRGLGVPLLRPRHRRAEGRQPAGAREPADQGDAGEAAAVARDGRGCSVGEELHQVRGEGGLGRRLVRRRLVGGRPRARGMRRRPVSSPAADVPGPARGTPDPSPDARPQGGPVAGAGGADSEAGPFLPARGVVSRRYVSLSQHARRPRQQRREHGGIQLPDVHLVAGPPGVPGQGGADGLPADERRQDRAHQDVRRGLVGAVSRARARHPRRHGREAPRPLRLRTAQGTEVQGARGVDGRRLPRHGDV</sequence>
<protein>
    <submittedName>
        <fullName evidence="2">Uncharacterized protein</fullName>
    </submittedName>
</protein>
<feature type="compositionally biased region" description="Basic residues" evidence="1">
    <location>
        <begin position="173"/>
        <end position="184"/>
    </location>
</feature>
<accession>A0A4U6X4C9</accession>
<feature type="compositionally biased region" description="Low complexity" evidence="1">
    <location>
        <begin position="187"/>
        <end position="210"/>
    </location>
</feature>
<dbReference type="Proteomes" id="UP000310108">
    <property type="component" value="Unassembled WGS sequence"/>
</dbReference>
<feature type="compositionally biased region" description="Low complexity" evidence="1">
    <location>
        <begin position="111"/>
        <end position="129"/>
    </location>
</feature>
<feature type="compositionally biased region" description="Polar residues" evidence="1">
    <location>
        <begin position="101"/>
        <end position="110"/>
    </location>
</feature>
<feature type="region of interest" description="Disordered" evidence="1">
    <location>
        <begin position="65"/>
        <end position="260"/>
    </location>
</feature>
<evidence type="ECO:0000313" key="2">
    <source>
        <dbReference type="EMBL" id="TKW50228.1"/>
    </source>
</evidence>
<feature type="compositionally biased region" description="Basic residues" evidence="1">
    <location>
        <begin position="286"/>
        <end position="304"/>
    </location>
</feature>
<evidence type="ECO:0000313" key="3">
    <source>
        <dbReference type="Proteomes" id="UP000310108"/>
    </source>
</evidence>
<feature type="compositionally biased region" description="Basic and acidic residues" evidence="1">
    <location>
        <begin position="402"/>
        <end position="416"/>
    </location>
</feature>
<feature type="compositionally biased region" description="Basic residues" evidence="1">
    <location>
        <begin position="211"/>
        <end position="221"/>
    </location>
</feature>
<feature type="compositionally biased region" description="Basic residues" evidence="1">
    <location>
        <begin position="425"/>
        <end position="434"/>
    </location>
</feature>
<dbReference type="EMBL" id="PJEX01000422">
    <property type="protein sequence ID" value="TKW50228.1"/>
    <property type="molecule type" value="Genomic_DNA"/>
</dbReference>
<feature type="compositionally biased region" description="Basic residues" evidence="1">
    <location>
        <begin position="146"/>
        <end position="156"/>
    </location>
</feature>
<feature type="compositionally biased region" description="Basic and acidic residues" evidence="1">
    <location>
        <begin position="457"/>
        <end position="468"/>
    </location>
</feature>
<dbReference type="AlphaFoldDB" id="A0A4U6X4C9"/>